<accession>A0ABN9HY98</accession>
<sequence>MASVDTTQEDDGEHCSDAVLTSRKEDTSALVVSPRWHTRVFSMECICLLMSQCEEESGAHFSMARAQELKHKEPDRDFLVLHLQDLIRMSFMAATDHSEELRLVGLQALLQVIHRFSAVPEPEFPGHVILEQYQANVLAAVRPAFNTDTPPDVTAKACQVCSAWLASGVVKEPSDLH</sequence>
<dbReference type="PANTHER" id="PTHR21663">
    <property type="entry name" value="HYPOTHETICAL HEAT DOMAIN-CONTAINING"/>
    <property type="match status" value="1"/>
</dbReference>
<dbReference type="InterPro" id="IPR046837">
    <property type="entry name" value="Laa1/Sip1/HEATR5-like_HEAT"/>
</dbReference>
<name>A0ABN9HY98_9NEOB</name>
<reference evidence="1" key="1">
    <citation type="submission" date="2023-05" db="EMBL/GenBank/DDBJ databases">
        <authorList>
            <person name="Stuckert A."/>
        </authorList>
    </citation>
    <scope>NUCLEOTIDE SEQUENCE</scope>
</reference>
<evidence type="ECO:0000313" key="1">
    <source>
        <dbReference type="EMBL" id="CAI9624693.1"/>
    </source>
</evidence>
<dbReference type="EMBL" id="CATNWA010021985">
    <property type="protein sequence ID" value="CAI9624693.1"/>
    <property type="molecule type" value="Genomic_DNA"/>
</dbReference>
<dbReference type="Proteomes" id="UP001162483">
    <property type="component" value="Unassembled WGS sequence"/>
</dbReference>
<dbReference type="PANTHER" id="PTHR21663:SF1">
    <property type="entry name" value="HEAT REPEAT-CONTAINING PROTEIN 5A"/>
    <property type="match status" value="1"/>
</dbReference>
<dbReference type="Pfam" id="PF20210">
    <property type="entry name" value="Laa1_Sip1_HTR5"/>
    <property type="match status" value="1"/>
</dbReference>
<protein>
    <submittedName>
        <fullName evidence="1">Uncharacterized protein</fullName>
    </submittedName>
</protein>
<dbReference type="InterPro" id="IPR016024">
    <property type="entry name" value="ARM-type_fold"/>
</dbReference>
<comment type="caution">
    <text evidence="1">The sequence shown here is derived from an EMBL/GenBank/DDBJ whole genome shotgun (WGS) entry which is preliminary data.</text>
</comment>
<feature type="non-terminal residue" evidence="1">
    <location>
        <position position="177"/>
    </location>
</feature>
<organism evidence="1 2">
    <name type="scientific">Staurois parvus</name>
    <dbReference type="NCBI Taxonomy" id="386267"/>
    <lineage>
        <taxon>Eukaryota</taxon>
        <taxon>Metazoa</taxon>
        <taxon>Chordata</taxon>
        <taxon>Craniata</taxon>
        <taxon>Vertebrata</taxon>
        <taxon>Euteleostomi</taxon>
        <taxon>Amphibia</taxon>
        <taxon>Batrachia</taxon>
        <taxon>Anura</taxon>
        <taxon>Neobatrachia</taxon>
        <taxon>Ranoidea</taxon>
        <taxon>Ranidae</taxon>
        <taxon>Staurois</taxon>
    </lineage>
</organism>
<proteinExistence type="predicted"/>
<keyword evidence="2" id="KW-1185">Reference proteome</keyword>
<gene>
    <name evidence="1" type="ORF">SPARVUS_LOCUS16742325</name>
</gene>
<dbReference type="InterPro" id="IPR040108">
    <property type="entry name" value="Laa1/Sip1/HEATR5"/>
</dbReference>
<dbReference type="SUPFAM" id="SSF48371">
    <property type="entry name" value="ARM repeat"/>
    <property type="match status" value="1"/>
</dbReference>
<evidence type="ECO:0000313" key="2">
    <source>
        <dbReference type="Proteomes" id="UP001162483"/>
    </source>
</evidence>